<dbReference type="NCBIfam" id="NF012210">
    <property type="entry name" value="PDxFFG"/>
    <property type="match status" value="1"/>
</dbReference>
<name>A0A1T4LNA6_9BACT</name>
<sequence length="1885" mass="215439">MVKNWSLKSKILLSLATLTVAAGVAVGAMIGYAENSDEKLGPKSPSNKLLFNNDYSKIYDKDNQLNPELAVLDPQKKNKVAIVYDNGQSFAFTDKPEIKYSFKEFFDKYFEKYNEAFILEVKYGSFSFFNEYVLAVHPKQFIEFSNWFITNVAWGPDLLTLDSFRIVPGVEQNGNAITLGSHSTIHKEVSEIKFFPDAFFGSLPVYSGLGGRGNATDALAYSTFGSVVPKAILDEYLQNIPLISSLKNTPFIESSAAYREIVLPERLAHMKFKVLMDSKLPYRLQSLYLPFDISEEQFNELKSKYPEEFQNIKFSDLRPVEILEAGFEKVEDRDNTPTNNNANIVDEVVQNDEETQNNSQDSNHSQRNKSVDYLTFTFKFLDEKELNDNEKSEVDKKVAEIDKKLASLKKNTLEYAKINSEKEALTNEYKTWFNLALVQGRSFLTYQTFINAINSSFKHFLDFYDYVSYKNEKLFIYDPKNGEDLQYFASFVEAVNKVDALNKLTHEEQLKYVTEYTVNDFKVLHNSEYASHTLEVMLKDVNGKDKILVFTASNSNDYKPASFEEFKDAIGYTGSVSPLTLFYTPEDKALTDDKGNPITGLEARKYQLYTEAYSGLVDKITAKYPHLLRTLNGPHLVKNLNEQGVIEYSIQDGEYKGLTPGDRIGLPLVLGALIPGFEGVPTDFLKYVATHEYGHHYTLDQGQAWIDDKNPIIVGGLSTRGGANESSYYSYEALVNYLEARTNIEVIRVNANNQPTEYGKFIRFRFGVLDENGKVIRFETEALEDVWGTDKSRDEIYNALKNKKRRFLQDFIGLSKAAKARGVALGDLFIANSFDADSGTLNPMINGTGKAYKKVETENGSFDYKLVTLTAKDVISQMTDGAGNPLINIATFSGDNNFSIRIYDLDPEDRTKVTKINMFNKDGSPVINIPLNVKLDPESLTYVRAQATVIQDAIRQTVRAEMYDSGWNTSATLLGGSMGIVTRSILNNVDDMENLLDGLEYRANKIEIEPSHNIDYFRNDVTEKKGNLHLAISSGLRQEIQDFYRSILSVVNHFENLPELQRWQKNFLQNNAYLNGGTLNSVLLFRHSKDDKLLTSNRYFFPYSTDSFYLGNFANIRDNAYRMKERANQIATDYEGNTITAMFNVNPIFANYMATGILPLNGTNEYVPFIAYIDKDETILDIVQVRRMALDPTNKFNDTVRAVVINPYARGINDNDRDLLKAITKANNNSKRANVSDPNIADKNYITYRAKSLSELYEFGSIDYSKASYDQQSKEYNWDIVYVKSKFDFPSIEHLANNDSNSNSISLRAKIRGAKTEQAKEQAIANYAMFRFRHSSLWLSVKDFSPATNLEQNRGVFSKLYGIDIIDSTFRKYYLEDAKDAPNNSEKRLYFDAPMLQDALLEILRDHHKDQYAEYLSMHDLLKMIGNILYWRDKGLITMDNANYVSIYFGSLTSGKPTDDVSNYNDTRVEPLLNDKFTDYVYSIAETLTRDYVQITYAPELKDFGNTPSYLKGLNEAVTGLDYIVDGTKLNYLNDKLNSISGMHKATERVFKAKRWKKNFEQSIDTRIRNNRRIEKENEVVAEIKLQLAQIKDHESIEYKNLLALLNNKIEAKNTLVQHTNKLSSQINDEVNKDISGRRFFTDAETRQSSYFGRFISNSNGFFKDRWEKEVIGMELYDVDRNPIKDSNIRLKDFNGNKITNRPEAFFISQLKNYGVSTRDISGMFRHKELDSLALYGYIETSLADKVKYLKFTDVESGKVEYLNINTNKTNNIFWLQKQGDVTTKKTIEDYGYTSWISDYAIMAKYRDALLKPKHAYYIEFADENKQAIKPLNLGTLDSISENAKADQQSPVIIEAEYILDENTNTKQKTGKTKILIDYQFNVSH</sequence>
<accession>A0A1T4LNA6</accession>
<dbReference type="Proteomes" id="UP000190389">
    <property type="component" value="Unassembled WGS sequence"/>
</dbReference>
<evidence type="ECO:0000313" key="2">
    <source>
        <dbReference type="EMBL" id="SJZ56219.1"/>
    </source>
</evidence>
<gene>
    <name evidence="2" type="ORF">SAMN02745154_00495</name>
</gene>
<organism evidence="2 3">
    <name type="scientific">Mycoplasmopsis verecunda</name>
    <dbReference type="NCBI Taxonomy" id="171291"/>
    <lineage>
        <taxon>Bacteria</taxon>
        <taxon>Bacillati</taxon>
        <taxon>Mycoplasmatota</taxon>
        <taxon>Mycoplasmoidales</taxon>
        <taxon>Metamycoplasmataceae</taxon>
        <taxon>Mycoplasmopsis</taxon>
    </lineage>
</organism>
<reference evidence="3" key="1">
    <citation type="submission" date="2017-02" db="EMBL/GenBank/DDBJ databases">
        <authorList>
            <person name="Varghese N."/>
            <person name="Submissions S."/>
        </authorList>
    </citation>
    <scope>NUCLEOTIDE SEQUENCE [LARGE SCALE GENOMIC DNA]</scope>
    <source>
        <strain evidence="3">ATCC 27862</strain>
    </source>
</reference>
<dbReference type="OrthoDB" id="403891at2"/>
<evidence type="ECO:0000256" key="1">
    <source>
        <dbReference type="SAM" id="Coils"/>
    </source>
</evidence>
<evidence type="ECO:0008006" key="4">
    <source>
        <dbReference type="Google" id="ProtNLM"/>
    </source>
</evidence>
<evidence type="ECO:0000313" key="3">
    <source>
        <dbReference type="Proteomes" id="UP000190389"/>
    </source>
</evidence>
<keyword evidence="3" id="KW-1185">Reference proteome</keyword>
<dbReference type="EMBL" id="FUXF01000017">
    <property type="protein sequence ID" value="SJZ56219.1"/>
    <property type="molecule type" value="Genomic_DNA"/>
</dbReference>
<keyword evidence="1" id="KW-0175">Coiled coil</keyword>
<feature type="coiled-coil region" evidence="1">
    <location>
        <begin position="391"/>
        <end position="428"/>
    </location>
</feature>
<dbReference type="STRING" id="171291.SAMN02745154_00495"/>
<protein>
    <recommendedName>
        <fullName evidence="4">PDxFFG protein</fullName>
    </recommendedName>
</protein>
<proteinExistence type="predicted"/>
<dbReference type="RefSeq" id="WP_078747214.1">
    <property type="nucleotide sequence ID" value="NZ_CP137850.1"/>
</dbReference>